<dbReference type="AlphaFoldDB" id="A0AAV5W7B1"/>
<comment type="caution">
    <text evidence="3">The sequence shown here is derived from an EMBL/GenBank/DDBJ whole genome shotgun (WGS) entry which is preliminary data.</text>
</comment>
<evidence type="ECO:0000313" key="4">
    <source>
        <dbReference type="Proteomes" id="UP001432322"/>
    </source>
</evidence>
<evidence type="ECO:0000313" key="3">
    <source>
        <dbReference type="EMBL" id="GMT26588.1"/>
    </source>
</evidence>
<name>A0AAV5W7B1_9BILA</name>
<keyword evidence="1" id="KW-1133">Transmembrane helix</keyword>
<reference evidence="3" key="1">
    <citation type="submission" date="2023-10" db="EMBL/GenBank/DDBJ databases">
        <title>Genome assembly of Pristionchus species.</title>
        <authorList>
            <person name="Yoshida K."/>
            <person name="Sommer R.J."/>
        </authorList>
    </citation>
    <scope>NUCLEOTIDE SEQUENCE</scope>
    <source>
        <strain evidence="3">RS5133</strain>
    </source>
</reference>
<feature type="transmembrane region" description="Helical" evidence="1">
    <location>
        <begin position="192"/>
        <end position="215"/>
    </location>
</feature>
<dbReference type="InterPro" id="IPR016187">
    <property type="entry name" value="CTDL_fold"/>
</dbReference>
<organism evidence="3 4">
    <name type="scientific">Pristionchus fissidentatus</name>
    <dbReference type="NCBI Taxonomy" id="1538716"/>
    <lineage>
        <taxon>Eukaryota</taxon>
        <taxon>Metazoa</taxon>
        <taxon>Ecdysozoa</taxon>
        <taxon>Nematoda</taxon>
        <taxon>Chromadorea</taxon>
        <taxon>Rhabditida</taxon>
        <taxon>Rhabditina</taxon>
        <taxon>Diplogasteromorpha</taxon>
        <taxon>Diplogasteroidea</taxon>
        <taxon>Neodiplogasteridae</taxon>
        <taxon>Pristionchus</taxon>
    </lineage>
</organism>
<evidence type="ECO:0000256" key="1">
    <source>
        <dbReference type="SAM" id="Phobius"/>
    </source>
</evidence>
<dbReference type="EMBL" id="BTSY01000005">
    <property type="protein sequence ID" value="GMT26588.1"/>
    <property type="molecule type" value="Genomic_DNA"/>
</dbReference>
<feature type="non-terminal residue" evidence="3">
    <location>
        <position position="1"/>
    </location>
</feature>
<proteinExistence type="predicted"/>
<feature type="transmembrane region" description="Helical" evidence="1">
    <location>
        <begin position="7"/>
        <end position="26"/>
    </location>
</feature>
<dbReference type="InterPro" id="IPR016186">
    <property type="entry name" value="C-type_lectin-like/link_sf"/>
</dbReference>
<dbReference type="Gene3D" id="3.10.100.10">
    <property type="entry name" value="Mannose-Binding Protein A, subunit A"/>
    <property type="match status" value="1"/>
</dbReference>
<keyword evidence="4" id="KW-1185">Reference proteome</keyword>
<dbReference type="PROSITE" id="PS50041">
    <property type="entry name" value="C_TYPE_LECTIN_2"/>
    <property type="match status" value="1"/>
</dbReference>
<keyword evidence="1" id="KW-0812">Transmembrane</keyword>
<evidence type="ECO:0000259" key="2">
    <source>
        <dbReference type="PROSITE" id="PS50041"/>
    </source>
</evidence>
<sequence>KAGEKSCHGNLMIYLLLLTLIFPYTISSDANRYCPPSFHASDNGARCYSIANASGSSFEGQRDYCRQRGADLPSIAGANEHSSLLSFRDTTEHRRAAFYLGLECGRDNVWQWTDGSSFDPSAVKFANNNVDRVNCSRHMHSRFVLDDNGNWEEWEEERGPPTIVVCAMPTLFMAAADADGGADDDSGNDNNWVTSILIPAIVAIGLIGFILFCCWKQRAKRHRVNEMIRTLMAKTKKYEEEEKEREANI</sequence>
<dbReference type="Proteomes" id="UP001432322">
    <property type="component" value="Unassembled WGS sequence"/>
</dbReference>
<feature type="non-terminal residue" evidence="3">
    <location>
        <position position="249"/>
    </location>
</feature>
<gene>
    <name evidence="3" type="ORF">PFISCL1PPCAC_17885</name>
</gene>
<dbReference type="Pfam" id="PF00059">
    <property type="entry name" value="Lectin_C"/>
    <property type="match status" value="1"/>
</dbReference>
<dbReference type="SUPFAM" id="SSF56436">
    <property type="entry name" value="C-type lectin-like"/>
    <property type="match status" value="1"/>
</dbReference>
<protein>
    <recommendedName>
        <fullName evidence="2">C-type lectin domain-containing protein</fullName>
    </recommendedName>
</protein>
<accession>A0AAV5W7B1</accession>
<dbReference type="SMART" id="SM00034">
    <property type="entry name" value="CLECT"/>
    <property type="match status" value="1"/>
</dbReference>
<dbReference type="InterPro" id="IPR001304">
    <property type="entry name" value="C-type_lectin-like"/>
</dbReference>
<keyword evidence="1" id="KW-0472">Membrane</keyword>
<feature type="domain" description="C-type lectin" evidence="2">
    <location>
        <begin position="43"/>
        <end position="153"/>
    </location>
</feature>